<dbReference type="GO" id="GO:0005524">
    <property type="term" value="F:ATP binding"/>
    <property type="evidence" value="ECO:0007669"/>
    <property type="project" value="UniProtKB-KW"/>
</dbReference>
<evidence type="ECO:0000256" key="4">
    <source>
        <dbReference type="ARBA" id="ARBA00022840"/>
    </source>
</evidence>
<evidence type="ECO:0000256" key="5">
    <source>
        <dbReference type="SAM" id="MobiDB-lite"/>
    </source>
</evidence>
<sequence length="312" mass="32294">MTAHPSAGTAGRGRAASIPPEPGPATAPTPPAAVTVTDLSVSYGDVRALVDVSLRLAPGRVHGLVGMNGSGKSTLFKALTNAADLDHATVTGTVDVDRPAYVPQSEHVDWTFPVSVRDVVTMGRRGHTGILGRPRARDRAAVDAALARTGLTDLAGRQIGRLSGGQRRRAFVARGIAQEAEVILLDEPFAGVDAASQRDVSALLRELADEGRCILIATHDLPSVPALCDTVTMLHRSVVAHGAPAEVLTPEILVRTFGMDPTVPDVPAGPDVPADPDEPADPDVPAGPADPTPAPHPRTATPTVPPTPEETP</sequence>
<keyword evidence="8" id="KW-1185">Reference proteome</keyword>
<feature type="compositionally biased region" description="Pro residues" evidence="5">
    <location>
        <begin position="19"/>
        <end position="31"/>
    </location>
</feature>
<gene>
    <name evidence="7" type="ORF">CXF42_01920</name>
</gene>
<keyword evidence="3" id="KW-0547">Nucleotide-binding</keyword>
<feature type="region of interest" description="Disordered" evidence="5">
    <location>
        <begin position="260"/>
        <end position="312"/>
    </location>
</feature>
<evidence type="ECO:0000256" key="1">
    <source>
        <dbReference type="ARBA" id="ARBA00005417"/>
    </source>
</evidence>
<dbReference type="SMART" id="SM00382">
    <property type="entry name" value="AAA"/>
    <property type="match status" value="1"/>
</dbReference>
<dbReference type="AlphaFoldDB" id="A0A426Q6R0"/>
<feature type="compositionally biased region" description="Low complexity" evidence="5">
    <location>
        <begin position="7"/>
        <end position="16"/>
    </location>
</feature>
<keyword evidence="2" id="KW-0813">Transport</keyword>
<dbReference type="PROSITE" id="PS50893">
    <property type="entry name" value="ABC_TRANSPORTER_2"/>
    <property type="match status" value="1"/>
</dbReference>
<feature type="region of interest" description="Disordered" evidence="5">
    <location>
        <begin position="1"/>
        <end position="31"/>
    </location>
</feature>
<protein>
    <submittedName>
        <fullName evidence="7">Metal ABC transporter ATP-binding protein</fullName>
    </submittedName>
</protein>
<evidence type="ECO:0000256" key="2">
    <source>
        <dbReference type="ARBA" id="ARBA00022448"/>
    </source>
</evidence>
<dbReference type="GO" id="GO:0016887">
    <property type="term" value="F:ATP hydrolysis activity"/>
    <property type="evidence" value="ECO:0007669"/>
    <property type="project" value="InterPro"/>
</dbReference>
<dbReference type="InterPro" id="IPR050153">
    <property type="entry name" value="Metal_Ion_Import_ABC"/>
</dbReference>
<feature type="domain" description="ABC transporter" evidence="6">
    <location>
        <begin position="34"/>
        <end position="261"/>
    </location>
</feature>
<dbReference type="Pfam" id="PF00005">
    <property type="entry name" value="ABC_tran"/>
    <property type="match status" value="1"/>
</dbReference>
<dbReference type="InterPro" id="IPR003439">
    <property type="entry name" value="ABC_transporter-like_ATP-bd"/>
</dbReference>
<dbReference type="Gene3D" id="3.40.50.300">
    <property type="entry name" value="P-loop containing nucleotide triphosphate hydrolases"/>
    <property type="match status" value="1"/>
</dbReference>
<dbReference type="CDD" id="cd03235">
    <property type="entry name" value="ABC_Metallic_Cations"/>
    <property type="match status" value="1"/>
</dbReference>
<feature type="compositionally biased region" description="Low complexity" evidence="5">
    <location>
        <begin position="260"/>
        <end position="272"/>
    </location>
</feature>
<proteinExistence type="inferred from homology"/>
<feature type="compositionally biased region" description="Pro residues" evidence="5">
    <location>
        <begin position="303"/>
        <end position="312"/>
    </location>
</feature>
<dbReference type="InterPro" id="IPR027417">
    <property type="entry name" value="P-loop_NTPase"/>
</dbReference>
<reference evidence="7 8" key="1">
    <citation type="submission" date="2018-01" db="EMBL/GenBank/DDBJ databases">
        <title>Twenty Corynebacterium bovis Genomes.</title>
        <authorList>
            <person name="Gulvik C.A."/>
        </authorList>
    </citation>
    <scope>NUCLEOTIDE SEQUENCE [LARGE SCALE GENOMIC DNA]</scope>
    <source>
        <strain evidence="7 8">16-2004</strain>
    </source>
</reference>
<comment type="similarity">
    <text evidence="1">Belongs to the ABC transporter superfamily.</text>
</comment>
<dbReference type="InterPro" id="IPR017871">
    <property type="entry name" value="ABC_transporter-like_CS"/>
</dbReference>
<dbReference type="Proteomes" id="UP000278422">
    <property type="component" value="Unassembled WGS sequence"/>
</dbReference>
<accession>A0A426Q6R0</accession>
<dbReference type="EMBL" id="PQNQ01000003">
    <property type="protein sequence ID" value="RRQ05323.1"/>
    <property type="molecule type" value="Genomic_DNA"/>
</dbReference>
<dbReference type="PROSITE" id="PS00211">
    <property type="entry name" value="ABC_TRANSPORTER_1"/>
    <property type="match status" value="1"/>
</dbReference>
<organism evidence="7 8">
    <name type="scientific">Corynebacterium bovis</name>
    <dbReference type="NCBI Taxonomy" id="36808"/>
    <lineage>
        <taxon>Bacteria</taxon>
        <taxon>Bacillati</taxon>
        <taxon>Actinomycetota</taxon>
        <taxon>Actinomycetes</taxon>
        <taxon>Mycobacteriales</taxon>
        <taxon>Corynebacteriaceae</taxon>
        <taxon>Corynebacterium</taxon>
    </lineage>
</organism>
<evidence type="ECO:0000259" key="6">
    <source>
        <dbReference type="PROSITE" id="PS50893"/>
    </source>
</evidence>
<dbReference type="InterPro" id="IPR003593">
    <property type="entry name" value="AAA+_ATPase"/>
</dbReference>
<evidence type="ECO:0000256" key="3">
    <source>
        <dbReference type="ARBA" id="ARBA00022741"/>
    </source>
</evidence>
<comment type="caution">
    <text evidence="7">The sequence shown here is derived from an EMBL/GenBank/DDBJ whole genome shotgun (WGS) entry which is preliminary data.</text>
</comment>
<dbReference type="PANTHER" id="PTHR42734:SF5">
    <property type="entry name" value="IRON TRANSPORT SYSTEM ATP-BINDING PROTEIN HI_0361-RELATED"/>
    <property type="match status" value="1"/>
</dbReference>
<evidence type="ECO:0000313" key="7">
    <source>
        <dbReference type="EMBL" id="RRQ05323.1"/>
    </source>
</evidence>
<name>A0A426Q6R0_9CORY</name>
<keyword evidence="4 7" id="KW-0067">ATP-binding</keyword>
<evidence type="ECO:0000313" key="8">
    <source>
        <dbReference type="Proteomes" id="UP000278422"/>
    </source>
</evidence>
<dbReference type="PANTHER" id="PTHR42734">
    <property type="entry name" value="METAL TRANSPORT SYSTEM ATP-BINDING PROTEIN TM_0124-RELATED"/>
    <property type="match status" value="1"/>
</dbReference>
<dbReference type="SUPFAM" id="SSF52540">
    <property type="entry name" value="P-loop containing nucleoside triphosphate hydrolases"/>
    <property type="match status" value="1"/>
</dbReference>